<comment type="caution">
    <text evidence="2">The sequence shown here is derived from an EMBL/GenBank/DDBJ whole genome shotgun (WGS) entry which is preliminary data.</text>
</comment>
<evidence type="ECO:0000313" key="2">
    <source>
        <dbReference type="EMBL" id="GFY80627.1"/>
    </source>
</evidence>
<dbReference type="Proteomes" id="UP000585474">
    <property type="component" value="Unassembled WGS sequence"/>
</dbReference>
<accession>A0A7J0E4P0</accession>
<keyword evidence="3" id="KW-1185">Reference proteome</keyword>
<evidence type="ECO:0000256" key="1">
    <source>
        <dbReference type="SAM" id="MobiDB-lite"/>
    </source>
</evidence>
<reference evidence="2 3" key="1">
    <citation type="submission" date="2019-07" db="EMBL/GenBank/DDBJ databases">
        <title>De Novo Assembly of kiwifruit Actinidia rufa.</title>
        <authorList>
            <person name="Sugita-Konishi S."/>
            <person name="Sato K."/>
            <person name="Mori E."/>
            <person name="Abe Y."/>
            <person name="Kisaki G."/>
            <person name="Hamano K."/>
            <person name="Suezawa K."/>
            <person name="Otani M."/>
            <person name="Fukuda T."/>
            <person name="Manabe T."/>
            <person name="Gomi K."/>
            <person name="Tabuchi M."/>
            <person name="Akimitsu K."/>
            <person name="Kataoka I."/>
        </authorList>
    </citation>
    <scope>NUCLEOTIDE SEQUENCE [LARGE SCALE GENOMIC DNA]</scope>
    <source>
        <strain evidence="3">cv. Fuchu</strain>
    </source>
</reference>
<dbReference type="EMBL" id="BJWL01000001">
    <property type="protein sequence ID" value="GFY80627.1"/>
    <property type="molecule type" value="Genomic_DNA"/>
</dbReference>
<sequence>MVLVKDIQTRRRGRSPHRDDQTNRCRDKSTTQKIKDLDTQIDAINTGVKDPVTLNAFIRHAEPLFTERVMKVRVLSKFKLPSQLRVYEGKTNPIDHLDSYKNLIMLQGYSDEVMCKGFSANLKGLVRS</sequence>
<feature type="compositionally biased region" description="Basic and acidic residues" evidence="1">
    <location>
        <begin position="16"/>
        <end position="31"/>
    </location>
</feature>
<dbReference type="OrthoDB" id="1752139at2759"/>
<proteinExistence type="predicted"/>
<protein>
    <submittedName>
        <fullName evidence="2">Uncharacterized protein</fullName>
    </submittedName>
</protein>
<dbReference type="AlphaFoldDB" id="A0A7J0E4P0"/>
<feature type="region of interest" description="Disordered" evidence="1">
    <location>
        <begin position="1"/>
        <end position="31"/>
    </location>
</feature>
<organism evidence="2 3">
    <name type="scientific">Actinidia rufa</name>
    <dbReference type="NCBI Taxonomy" id="165716"/>
    <lineage>
        <taxon>Eukaryota</taxon>
        <taxon>Viridiplantae</taxon>
        <taxon>Streptophyta</taxon>
        <taxon>Embryophyta</taxon>
        <taxon>Tracheophyta</taxon>
        <taxon>Spermatophyta</taxon>
        <taxon>Magnoliopsida</taxon>
        <taxon>eudicotyledons</taxon>
        <taxon>Gunneridae</taxon>
        <taxon>Pentapetalae</taxon>
        <taxon>asterids</taxon>
        <taxon>Ericales</taxon>
        <taxon>Actinidiaceae</taxon>
        <taxon>Actinidia</taxon>
    </lineage>
</organism>
<gene>
    <name evidence="2" type="ORF">Acr_01g0004360</name>
</gene>
<name>A0A7J0E4P0_9ERIC</name>
<evidence type="ECO:0000313" key="3">
    <source>
        <dbReference type="Proteomes" id="UP000585474"/>
    </source>
</evidence>